<name>W3VMS2_MOEAP</name>
<protein>
    <submittedName>
        <fullName evidence="2">Uncharacterized protein</fullName>
    </submittedName>
</protein>
<dbReference type="AlphaFoldDB" id="W3VMS2"/>
<dbReference type="EMBL" id="AWNI01000009">
    <property type="protein sequence ID" value="ETS62775.1"/>
    <property type="molecule type" value="Genomic_DNA"/>
</dbReference>
<gene>
    <name evidence="2" type="ORF">PaG_02517</name>
</gene>
<accession>W3VMS2</accession>
<organism evidence="2 3">
    <name type="scientific">Moesziomyces aphidis</name>
    <name type="common">Pseudozyma aphidis</name>
    <dbReference type="NCBI Taxonomy" id="84754"/>
    <lineage>
        <taxon>Eukaryota</taxon>
        <taxon>Fungi</taxon>
        <taxon>Dikarya</taxon>
        <taxon>Basidiomycota</taxon>
        <taxon>Ustilaginomycotina</taxon>
        <taxon>Ustilaginomycetes</taxon>
        <taxon>Ustilaginales</taxon>
        <taxon>Ustilaginaceae</taxon>
        <taxon>Moesziomyces</taxon>
    </lineage>
</organism>
<dbReference type="OrthoDB" id="2555657at2759"/>
<proteinExistence type="predicted"/>
<feature type="compositionally biased region" description="Low complexity" evidence="1">
    <location>
        <begin position="62"/>
        <end position="74"/>
    </location>
</feature>
<keyword evidence="3" id="KW-1185">Reference proteome</keyword>
<evidence type="ECO:0000313" key="2">
    <source>
        <dbReference type="EMBL" id="ETS62775.1"/>
    </source>
</evidence>
<feature type="region of interest" description="Disordered" evidence="1">
    <location>
        <begin position="1"/>
        <end position="88"/>
    </location>
</feature>
<evidence type="ECO:0000313" key="3">
    <source>
        <dbReference type="Proteomes" id="UP000019462"/>
    </source>
</evidence>
<reference evidence="2 3" key="1">
    <citation type="journal article" date="2014" name="Genome Announc.">
        <title>Genome sequence of the basidiomycetous fungus Pseudozyma aphidis DSM70725, an efficient producer of biosurfactant mannosylerythritol lipids.</title>
        <authorList>
            <person name="Lorenz S."/>
            <person name="Guenther M."/>
            <person name="Grumaz C."/>
            <person name="Rupp S."/>
            <person name="Zibek S."/>
            <person name="Sohn K."/>
        </authorList>
    </citation>
    <scope>NUCLEOTIDE SEQUENCE [LARGE SCALE GENOMIC DNA]</scope>
    <source>
        <strain evidence="3">ATCC 32657 / CBS 517.83 / DSM 70725 / JCM 10318 / NBRC 10182 / NRRL Y-7954 / St-0401</strain>
    </source>
</reference>
<dbReference type="HOGENOM" id="CLU_148214_0_0_1"/>
<evidence type="ECO:0000256" key="1">
    <source>
        <dbReference type="SAM" id="MobiDB-lite"/>
    </source>
</evidence>
<sequence>MDPEDVRAAGSTADSMDEDMTTSSTPAVEGAQTPLSTHTLDAHDDSVDLASSFYTTERSDAAPHSAAHPSTSTAVADDDDLMEPGAPSREEGLLDERIRARYIQEIGDIFAT</sequence>
<dbReference type="Proteomes" id="UP000019462">
    <property type="component" value="Unassembled WGS sequence"/>
</dbReference>
<comment type="caution">
    <text evidence="2">The sequence shown here is derived from an EMBL/GenBank/DDBJ whole genome shotgun (WGS) entry which is preliminary data.</text>
</comment>